<dbReference type="GO" id="GO:0005912">
    <property type="term" value="C:adherens junction"/>
    <property type="evidence" value="ECO:0007669"/>
    <property type="project" value="UniProtKB-SubCell"/>
</dbReference>
<dbReference type="PANTHER" id="PTHR18914:SF9">
    <property type="entry name" value="CATENIN ALPHA"/>
    <property type="match status" value="1"/>
</dbReference>
<keyword evidence="7" id="KW-0130">Cell adhesion</keyword>
<accession>A0A182VMG6</accession>
<dbReference type="GO" id="GO:0016342">
    <property type="term" value="C:catenin complex"/>
    <property type="evidence" value="ECO:0007669"/>
    <property type="project" value="TreeGrafter"/>
</dbReference>
<keyword evidence="5" id="KW-1003">Cell membrane</keyword>
<dbReference type="SUPFAM" id="SSF47220">
    <property type="entry name" value="alpha-catenin/vinculin-like"/>
    <property type="match status" value="4"/>
</dbReference>
<keyword evidence="13" id="KW-1185">Reference proteome</keyword>
<evidence type="ECO:0000256" key="1">
    <source>
        <dbReference type="ARBA" id="ARBA00004245"/>
    </source>
</evidence>
<dbReference type="CTD" id="40517"/>
<dbReference type="RefSeq" id="XP_041767462.1">
    <property type="nucleotide sequence ID" value="XM_041911528.1"/>
</dbReference>
<keyword evidence="9" id="KW-0472">Membrane</keyword>
<dbReference type="VEuPathDB" id="VectorBase:AMEM21_004470"/>
<comment type="similarity">
    <text evidence="4">Belongs to the vinculin/alpha-catenin family.</text>
</comment>
<name>A0A182VMG6_ANOME</name>
<dbReference type="PROSITE" id="PS00663">
    <property type="entry name" value="VINCULIN_1"/>
    <property type="match status" value="1"/>
</dbReference>
<dbReference type="PANTHER" id="PTHR18914">
    <property type="entry name" value="ALPHA CATENIN"/>
    <property type="match status" value="1"/>
</dbReference>
<feature type="region of interest" description="Disordered" evidence="11">
    <location>
        <begin position="871"/>
        <end position="911"/>
    </location>
</feature>
<keyword evidence="6" id="KW-0963">Cytoplasm</keyword>
<evidence type="ECO:0000256" key="7">
    <source>
        <dbReference type="ARBA" id="ARBA00022889"/>
    </source>
</evidence>
<keyword evidence="10" id="KW-0206">Cytoskeleton</keyword>
<dbReference type="InterPro" id="IPR036723">
    <property type="entry name" value="Alpha-catenin/vinculin-like_sf"/>
</dbReference>
<evidence type="ECO:0000256" key="3">
    <source>
        <dbReference type="ARBA" id="ARBA00004536"/>
    </source>
</evidence>
<keyword evidence="8" id="KW-0965">Cell junction</keyword>
<evidence type="ECO:0000256" key="8">
    <source>
        <dbReference type="ARBA" id="ARBA00022949"/>
    </source>
</evidence>
<dbReference type="InterPro" id="IPR001033">
    <property type="entry name" value="Alpha_catenin"/>
</dbReference>
<dbReference type="STRING" id="30066.A0A182VMG6"/>
<dbReference type="GO" id="GO:0051015">
    <property type="term" value="F:actin filament binding"/>
    <property type="evidence" value="ECO:0007669"/>
    <property type="project" value="InterPro"/>
</dbReference>
<dbReference type="GO" id="GO:0015629">
    <property type="term" value="C:actin cytoskeleton"/>
    <property type="evidence" value="ECO:0007669"/>
    <property type="project" value="InterPro"/>
</dbReference>
<dbReference type="Pfam" id="PF01044">
    <property type="entry name" value="Vinculin"/>
    <property type="match status" value="1"/>
</dbReference>
<proteinExistence type="inferred from homology"/>
<dbReference type="GO" id="GO:0098609">
    <property type="term" value="P:cell-cell adhesion"/>
    <property type="evidence" value="ECO:0007669"/>
    <property type="project" value="TreeGrafter"/>
</dbReference>
<evidence type="ECO:0000256" key="2">
    <source>
        <dbReference type="ARBA" id="ARBA00004413"/>
    </source>
</evidence>
<evidence type="ECO:0000256" key="10">
    <source>
        <dbReference type="ARBA" id="ARBA00023212"/>
    </source>
</evidence>
<evidence type="ECO:0000256" key="4">
    <source>
        <dbReference type="ARBA" id="ARBA00008376"/>
    </source>
</evidence>
<feature type="compositionally biased region" description="Polar residues" evidence="11">
    <location>
        <begin position="892"/>
        <end position="911"/>
    </location>
</feature>
<dbReference type="FunFam" id="1.20.120.230:FF:000007">
    <property type="entry name" value="Catenin alpha 1"/>
    <property type="match status" value="1"/>
</dbReference>
<dbReference type="InterPro" id="IPR000633">
    <property type="entry name" value="Vinculin_CS"/>
</dbReference>
<dbReference type="GO" id="GO:0008013">
    <property type="term" value="F:beta-catenin binding"/>
    <property type="evidence" value="ECO:0007669"/>
    <property type="project" value="TreeGrafter"/>
</dbReference>
<evidence type="ECO:0000256" key="5">
    <source>
        <dbReference type="ARBA" id="ARBA00022475"/>
    </source>
</evidence>
<dbReference type="GO" id="GO:0045296">
    <property type="term" value="F:cadherin binding"/>
    <property type="evidence" value="ECO:0007669"/>
    <property type="project" value="InterPro"/>
</dbReference>
<comment type="subcellular location">
    <subcellularLocation>
        <location evidence="3">Cell junction</location>
        <location evidence="3">Adherens junction</location>
    </subcellularLocation>
    <subcellularLocation>
        <location evidence="2">Cell membrane</location>
        <topology evidence="2">Peripheral membrane protein</topology>
        <orientation evidence="2">Cytoplasmic side</orientation>
    </subcellularLocation>
    <subcellularLocation>
        <location evidence="1">Cytoplasm</location>
        <location evidence="1">Cytoskeleton</location>
    </subcellularLocation>
</comment>
<protein>
    <recommendedName>
        <fullName evidence="14">Alpha-catenin</fullName>
    </recommendedName>
</protein>
<dbReference type="VEuPathDB" id="VectorBase:AMEM017470"/>
<feature type="compositionally biased region" description="Basic and acidic residues" evidence="11">
    <location>
        <begin position="871"/>
        <end position="884"/>
    </location>
</feature>
<dbReference type="GeneID" id="121591130"/>
<organism evidence="12 13">
    <name type="scientific">Anopheles merus</name>
    <name type="common">Mosquito</name>
    <dbReference type="NCBI Taxonomy" id="30066"/>
    <lineage>
        <taxon>Eukaryota</taxon>
        <taxon>Metazoa</taxon>
        <taxon>Ecdysozoa</taxon>
        <taxon>Arthropoda</taxon>
        <taxon>Hexapoda</taxon>
        <taxon>Insecta</taxon>
        <taxon>Pterygota</taxon>
        <taxon>Neoptera</taxon>
        <taxon>Endopterygota</taxon>
        <taxon>Diptera</taxon>
        <taxon>Nematocera</taxon>
        <taxon>Culicoidea</taxon>
        <taxon>Culicidae</taxon>
        <taxon>Anophelinae</taxon>
        <taxon>Anopheles</taxon>
    </lineage>
</organism>
<evidence type="ECO:0000256" key="9">
    <source>
        <dbReference type="ARBA" id="ARBA00023136"/>
    </source>
</evidence>
<dbReference type="InterPro" id="IPR006077">
    <property type="entry name" value="Vinculin/catenin"/>
</dbReference>
<dbReference type="GO" id="GO:0016477">
    <property type="term" value="P:cell migration"/>
    <property type="evidence" value="ECO:0007669"/>
    <property type="project" value="TreeGrafter"/>
</dbReference>
<sequence length="911" mass="102177">METLSNFGQVALKWDPKNLEIRTMSVEKTLEPLVLQVTTLVSTKGPSKKKKGKSKRASALVAAVEKATDIFIERGEQIAYENPDITQEMLSAVEEVRKTGSAMSIAAREFSEDPCSSLKRGNMVRAARNLLSAVTRLLILADMVDVHLLLKSLHVVEDDLDKLRNASSQDELMNNMRQFGRNANELIKQAAKRQQELKDPQLRDDLAAARAVLKKHSTMLLTASKVYVRHPELDLAKVNRDHILKQVCEAVNTISDVAQGKSSQPQDVYVGAGELAAALDDFDEGIIMDPRAYNEVRSRPSLEERLESIISAAALMADADCTRDERRERIVGECNAVRQALQDLLSEYMSNMGTKDRTPELERAIGHMYRKTKDLRRQLRKAVVDHVSDSFLETNMPLLDLIDAARGGNEKLVRERADIFTKHAEKLVEVANLVCSMSNNEDGVKMVRYAADQIETLCPQVINAALILAARPNSKVAQENMEAYRQAWENQVRILTEAVDDITTIDDFLAVSENHILEDVNKCVLALQEGDAQDLRNTAGAIQGRSARVCNVVEAEMDNYEPCIYTKRVLEAVKVLREQVMSKFAQRVDVAVDALSSNSPKDVDENDFIDASRLVYDGVREIRRAVLMNRSSDELDTDTEFEPVEDMTIETRSRSSAHTGDQTIDEYPEISGITTAREAMRKMNEEDKQKIMQQVELFRREKLTFDSEVAKWDDTGNDIIYLAKHMCMIMMEMTDFTRGRGPLKTTMDVINAAKKISEAGTKLDKLTREIADQCPESSTKKDLLAYLQRIALYCHQIQITSKVKADVQNISGELIVSGLDSATSLIQAAKNLMNAVVYTVKYSYVASTKYTRQGTVSSPIVVWKMKAPEKKPLVRPEKPEEVRAKVRRASQKKTQNPVHALSEFQSPTDAV</sequence>
<dbReference type="Gene3D" id="6.10.250.2510">
    <property type="match status" value="1"/>
</dbReference>
<evidence type="ECO:0000313" key="13">
    <source>
        <dbReference type="Proteomes" id="UP000075903"/>
    </source>
</evidence>
<evidence type="ECO:0000256" key="6">
    <source>
        <dbReference type="ARBA" id="ARBA00022490"/>
    </source>
</evidence>
<dbReference type="Gene3D" id="1.20.120.230">
    <property type="entry name" value="Alpha-catenin/vinculin-like"/>
    <property type="match status" value="5"/>
</dbReference>
<dbReference type="EnsemblMetazoa" id="AMEM017470-RA">
    <property type="protein sequence ID" value="AMEM017470-PA"/>
    <property type="gene ID" value="AMEM017470"/>
</dbReference>
<dbReference type="AlphaFoldDB" id="A0A182VMG6"/>
<evidence type="ECO:0008006" key="14">
    <source>
        <dbReference type="Google" id="ProtNLM"/>
    </source>
</evidence>
<dbReference type="PRINTS" id="PR00805">
    <property type="entry name" value="ALPHACATENIN"/>
</dbReference>
<evidence type="ECO:0000313" key="12">
    <source>
        <dbReference type="EnsemblMetazoa" id="AMEM017470-PA"/>
    </source>
</evidence>
<dbReference type="Proteomes" id="UP000075903">
    <property type="component" value="Unassembled WGS sequence"/>
</dbReference>
<dbReference type="FunFam" id="1.20.120.230:FF:000020">
    <property type="entry name" value="Catenin alpha"/>
    <property type="match status" value="1"/>
</dbReference>
<dbReference type="GO" id="GO:0005198">
    <property type="term" value="F:structural molecule activity"/>
    <property type="evidence" value="ECO:0007669"/>
    <property type="project" value="InterPro"/>
</dbReference>
<evidence type="ECO:0000256" key="11">
    <source>
        <dbReference type="SAM" id="MobiDB-lite"/>
    </source>
</evidence>
<dbReference type="FunFam" id="1.20.120.230:FF:000011">
    <property type="entry name" value="Catenin alpha 1"/>
    <property type="match status" value="1"/>
</dbReference>
<reference evidence="12" key="1">
    <citation type="submission" date="2020-05" db="UniProtKB">
        <authorList>
            <consortium name="EnsemblMetazoa"/>
        </authorList>
    </citation>
    <scope>IDENTIFICATION</scope>
    <source>
        <strain evidence="12">MAF</strain>
    </source>
</reference>